<keyword evidence="2 5" id="KW-0645">Protease</keyword>
<evidence type="ECO:0000313" key="8">
    <source>
        <dbReference type="Proteomes" id="UP000015100"/>
    </source>
</evidence>
<name>S8B9V0_DACHA</name>
<organism evidence="7 8">
    <name type="scientific">Dactylellina haptotyla (strain CBS 200.50)</name>
    <name type="common">Nematode-trapping fungus</name>
    <name type="synonym">Monacrosporium haptotylum</name>
    <dbReference type="NCBI Taxonomy" id="1284197"/>
    <lineage>
        <taxon>Eukaryota</taxon>
        <taxon>Fungi</taxon>
        <taxon>Dikarya</taxon>
        <taxon>Ascomycota</taxon>
        <taxon>Pezizomycotina</taxon>
        <taxon>Orbiliomycetes</taxon>
        <taxon>Orbiliales</taxon>
        <taxon>Orbiliaceae</taxon>
        <taxon>Dactylellina</taxon>
    </lineage>
</organism>
<keyword evidence="8" id="KW-1185">Reference proteome</keyword>
<feature type="active site" description="Charge relay system" evidence="5">
    <location>
        <position position="170"/>
    </location>
</feature>
<sequence>MKEFRMRKDLFQKIDQAFKVGPLHKYLQPPKKYSLNKLESKYLGMYGYLVDVKSDYLEFESDYVNWVSGNIGSEEVGFPDCVYYAKAPDPVTRYYDRYPVRPKIPSMSWINTEPTQVSAKSGVQVLRGAPEELAVLSWPPKTNILSSARVKNSYYHYRNAGEGTVVYVLDGGCDPSHPEFRNTKFQDWVSFNHHTLENGTDANQYGFGYPHGTIMAAKIAGRHTGIAPRAQLVIVPTFDVTGFITYEGMYAALLQTYDHVKSMNQDQPCIINMSFGWAPTADKIDEGRLEILRELGKLKNVILVSSSGNSDENEPISDLPAAHFGPDRDFKNYVVVGATDSERYRNTYAYNRTYTNFVWAPAGNYTFPRIPDLRFDSSRFTEEEFYGIDEDGGTSIAAATVSGMLASYISRNMKSRSRMQDAIKNLKTFSYVRYLGGVPVIQNGITPDQWLEEDQKELGYEKKKGIKDHCKKFWDKASKKFICKD</sequence>
<dbReference type="GO" id="GO:0004252">
    <property type="term" value="F:serine-type endopeptidase activity"/>
    <property type="evidence" value="ECO:0007669"/>
    <property type="project" value="UniProtKB-UniRule"/>
</dbReference>
<dbReference type="STRING" id="1284197.S8B9V0"/>
<dbReference type="PANTHER" id="PTHR43806:SF11">
    <property type="entry name" value="CEREVISIN-RELATED"/>
    <property type="match status" value="1"/>
</dbReference>
<dbReference type="OrthoDB" id="1896086at2759"/>
<dbReference type="GO" id="GO:0006508">
    <property type="term" value="P:proteolysis"/>
    <property type="evidence" value="ECO:0007669"/>
    <property type="project" value="UniProtKB-KW"/>
</dbReference>
<proteinExistence type="inferred from homology"/>
<dbReference type="EMBL" id="AQGS01001030">
    <property type="protein sequence ID" value="EPS35823.1"/>
    <property type="molecule type" value="Genomic_DNA"/>
</dbReference>
<comment type="caution">
    <text evidence="7">The sequence shown here is derived from an EMBL/GenBank/DDBJ whole genome shotgun (WGS) entry which is preliminary data.</text>
</comment>
<dbReference type="PROSITE" id="PS51892">
    <property type="entry name" value="SUBTILASE"/>
    <property type="match status" value="1"/>
</dbReference>
<dbReference type="PRINTS" id="PR00723">
    <property type="entry name" value="SUBTILISIN"/>
</dbReference>
<protein>
    <recommendedName>
        <fullName evidence="6">Peptidase S8/S53 domain-containing protein</fullName>
    </recommendedName>
</protein>
<dbReference type="PANTHER" id="PTHR43806">
    <property type="entry name" value="PEPTIDASE S8"/>
    <property type="match status" value="1"/>
</dbReference>
<evidence type="ECO:0000256" key="2">
    <source>
        <dbReference type="ARBA" id="ARBA00022670"/>
    </source>
</evidence>
<evidence type="ECO:0000313" key="7">
    <source>
        <dbReference type="EMBL" id="EPS35823.1"/>
    </source>
</evidence>
<dbReference type="Gene3D" id="3.40.50.200">
    <property type="entry name" value="Peptidase S8/S53 domain"/>
    <property type="match status" value="1"/>
</dbReference>
<reference evidence="7 8" key="1">
    <citation type="journal article" date="2013" name="PLoS Genet.">
        <title>Genomic mechanisms accounting for the adaptation to parasitism in nematode-trapping fungi.</title>
        <authorList>
            <person name="Meerupati T."/>
            <person name="Andersson K.M."/>
            <person name="Friman E."/>
            <person name="Kumar D."/>
            <person name="Tunlid A."/>
            <person name="Ahren D."/>
        </authorList>
    </citation>
    <scope>NUCLEOTIDE SEQUENCE [LARGE SCALE GENOMIC DNA]</scope>
    <source>
        <strain evidence="7 8">CBS 200.50</strain>
    </source>
</reference>
<dbReference type="InterPro" id="IPR000209">
    <property type="entry name" value="Peptidase_S8/S53_dom"/>
</dbReference>
<accession>S8B9V0</accession>
<dbReference type="InterPro" id="IPR015500">
    <property type="entry name" value="Peptidase_S8_subtilisin-rel"/>
</dbReference>
<keyword evidence="3 5" id="KW-0378">Hydrolase</keyword>
<evidence type="ECO:0000256" key="3">
    <source>
        <dbReference type="ARBA" id="ARBA00022801"/>
    </source>
</evidence>
<dbReference type="SUPFAM" id="SSF52743">
    <property type="entry name" value="Subtilisin-like"/>
    <property type="match status" value="1"/>
</dbReference>
<evidence type="ECO:0000259" key="6">
    <source>
        <dbReference type="Pfam" id="PF00082"/>
    </source>
</evidence>
<dbReference type="Pfam" id="PF00082">
    <property type="entry name" value="Peptidase_S8"/>
    <property type="match status" value="1"/>
</dbReference>
<dbReference type="InterPro" id="IPR050131">
    <property type="entry name" value="Peptidase_S8_subtilisin-like"/>
</dbReference>
<dbReference type="Proteomes" id="UP000015100">
    <property type="component" value="Unassembled WGS sequence"/>
</dbReference>
<evidence type="ECO:0000256" key="5">
    <source>
        <dbReference type="PROSITE-ProRule" id="PRU01240"/>
    </source>
</evidence>
<evidence type="ECO:0000256" key="1">
    <source>
        <dbReference type="ARBA" id="ARBA00011073"/>
    </source>
</evidence>
<feature type="domain" description="Peptidase S8/S53" evidence="6">
    <location>
        <begin position="161"/>
        <end position="423"/>
    </location>
</feature>
<dbReference type="InterPro" id="IPR036852">
    <property type="entry name" value="Peptidase_S8/S53_dom_sf"/>
</dbReference>
<reference evidence="8" key="2">
    <citation type="submission" date="2013-04" db="EMBL/GenBank/DDBJ databases">
        <title>Genomic mechanisms accounting for the adaptation to parasitism in nematode-trapping fungi.</title>
        <authorList>
            <person name="Ahren D.G."/>
        </authorList>
    </citation>
    <scope>NUCLEOTIDE SEQUENCE [LARGE SCALE GENOMIC DNA]</scope>
    <source>
        <strain evidence="8">CBS 200.50</strain>
    </source>
</reference>
<feature type="active site" description="Charge relay system" evidence="5">
    <location>
        <position position="395"/>
    </location>
</feature>
<dbReference type="AlphaFoldDB" id="S8B9V0"/>
<comment type="similarity">
    <text evidence="1 5">Belongs to the peptidase S8 family.</text>
</comment>
<gene>
    <name evidence="7" type="ORF">H072_10745</name>
</gene>
<keyword evidence="4 5" id="KW-0720">Serine protease</keyword>
<dbReference type="OMA" id="SWINTEP"/>
<dbReference type="CDD" id="cd00306">
    <property type="entry name" value="Peptidases_S8_S53"/>
    <property type="match status" value="1"/>
</dbReference>
<evidence type="ECO:0000256" key="4">
    <source>
        <dbReference type="ARBA" id="ARBA00022825"/>
    </source>
</evidence>
<feature type="active site" description="Charge relay system" evidence="5">
    <location>
        <position position="211"/>
    </location>
</feature>
<dbReference type="HOGENOM" id="CLU_491771_0_0_1"/>